<evidence type="ECO:0000313" key="3">
    <source>
        <dbReference type="RefSeq" id="XP_010914286.1"/>
    </source>
</evidence>
<dbReference type="InParanoid" id="A0A6I9QU66"/>
<dbReference type="Proteomes" id="UP000504607">
    <property type="component" value="Chromosome 2"/>
</dbReference>
<reference evidence="3" key="1">
    <citation type="submission" date="2025-08" db="UniProtKB">
        <authorList>
            <consortium name="RefSeq"/>
        </authorList>
    </citation>
    <scope>IDENTIFICATION</scope>
</reference>
<dbReference type="OrthoDB" id="1932806at2759"/>
<name>A0A6I9QU66_ELAGV</name>
<dbReference type="AlphaFoldDB" id="A0A6I9QU66"/>
<dbReference type="GeneID" id="105039720"/>
<feature type="compositionally biased region" description="Pro residues" evidence="1">
    <location>
        <begin position="46"/>
        <end position="57"/>
    </location>
</feature>
<feature type="compositionally biased region" description="Low complexity" evidence="1">
    <location>
        <begin position="170"/>
        <end position="181"/>
    </location>
</feature>
<keyword evidence="2" id="KW-1185">Reference proteome</keyword>
<accession>A0A6I9QU66</accession>
<feature type="compositionally biased region" description="Basic and acidic residues" evidence="1">
    <location>
        <begin position="230"/>
        <end position="239"/>
    </location>
</feature>
<evidence type="ECO:0000313" key="2">
    <source>
        <dbReference type="Proteomes" id="UP000504607"/>
    </source>
</evidence>
<feature type="compositionally biased region" description="Basic residues" evidence="1">
    <location>
        <begin position="263"/>
        <end position="272"/>
    </location>
</feature>
<feature type="compositionally biased region" description="Low complexity" evidence="1">
    <location>
        <begin position="82"/>
        <end position="109"/>
    </location>
</feature>
<feature type="compositionally biased region" description="Low complexity" evidence="1">
    <location>
        <begin position="16"/>
        <end position="26"/>
    </location>
</feature>
<sequence>MRGLSRLAAAPGRPTASASSAAYSTFSGGGGGGGGGRGRGRGRGSSPPPRSPLPPGAPSQGEPDADDDPFAPAGLGHGRGRPVLPSSPVLPSFSSWMSSFKPSSSPAAGRGRGRSPPPPESAGRGRDLPQPPPSASADDSQTKRPIFFKREDFSAPPAQTQFTDPEEVTPLPRSLSPLLSGSGRGKPSRPAEPDSRASEENRHVRPRAPIGAPRGGREPAEPKAGQPTLNREEAVRKAVEVLSRGGPGGGRGGGRGRGVAMRGRGRGGRFRGSRADEAAEDHGLYLGDNADGERLEKRLGEENMKKLAEEFEEMSWSALPSPLEDAYWDAVHTNNMIEFEPEYLVNFDNPDVDEKPPMSLRDALEKAKPFLMAYEGIKSQEEWEEAVQETMEKVPYLNELIEMYSGPDTVTAKQQQQELERVAKTLPENIPSSVKRFTDRAVLTLQSNPGWGWDKKCQFMDKLVWEVSQHYK</sequence>
<feature type="region of interest" description="Disordered" evidence="1">
    <location>
        <begin position="1"/>
        <end position="276"/>
    </location>
</feature>
<dbReference type="PANTHER" id="PTHR47911">
    <property type="entry name" value="HYDROXYPROLINE-RICH GLYCOPROTEIN-LIKE"/>
    <property type="match status" value="1"/>
</dbReference>
<dbReference type="FunCoup" id="A0A6I9QU66">
    <property type="interactions" value="2084"/>
</dbReference>
<dbReference type="PANTHER" id="PTHR47911:SF1">
    <property type="entry name" value="OS06G0664400 PROTEIN"/>
    <property type="match status" value="1"/>
</dbReference>
<feature type="compositionally biased region" description="Gly residues" evidence="1">
    <location>
        <begin position="245"/>
        <end position="257"/>
    </location>
</feature>
<feature type="compositionally biased region" description="Gly residues" evidence="1">
    <location>
        <begin position="27"/>
        <end position="37"/>
    </location>
</feature>
<dbReference type="KEGG" id="egu:105039720"/>
<organism evidence="2 3">
    <name type="scientific">Elaeis guineensis var. tenera</name>
    <name type="common">Oil palm</name>
    <dbReference type="NCBI Taxonomy" id="51953"/>
    <lineage>
        <taxon>Eukaryota</taxon>
        <taxon>Viridiplantae</taxon>
        <taxon>Streptophyta</taxon>
        <taxon>Embryophyta</taxon>
        <taxon>Tracheophyta</taxon>
        <taxon>Spermatophyta</taxon>
        <taxon>Magnoliopsida</taxon>
        <taxon>Liliopsida</taxon>
        <taxon>Arecaceae</taxon>
        <taxon>Arecoideae</taxon>
        <taxon>Cocoseae</taxon>
        <taxon>Elaeidinae</taxon>
        <taxon>Elaeis</taxon>
    </lineage>
</organism>
<evidence type="ECO:0000256" key="1">
    <source>
        <dbReference type="SAM" id="MobiDB-lite"/>
    </source>
</evidence>
<proteinExistence type="predicted"/>
<feature type="compositionally biased region" description="Basic and acidic residues" evidence="1">
    <location>
        <begin position="189"/>
        <end position="203"/>
    </location>
</feature>
<gene>
    <name evidence="3" type="primary">LOC105039720</name>
</gene>
<dbReference type="RefSeq" id="XP_010914286.1">
    <property type="nucleotide sequence ID" value="XM_010915984.3"/>
</dbReference>
<protein>
    <submittedName>
        <fullName evidence="3">Uncharacterized protein LOC105039720</fullName>
    </submittedName>
</protein>